<proteinExistence type="predicted"/>
<protein>
    <recommendedName>
        <fullName evidence="1">Aminoglycoside phosphotransferase domain-containing protein</fullName>
    </recommendedName>
</protein>
<dbReference type="Proteomes" id="UP000696280">
    <property type="component" value="Unassembled WGS sequence"/>
</dbReference>
<dbReference type="Gene3D" id="3.90.1200.10">
    <property type="match status" value="1"/>
</dbReference>
<dbReference type="InterPro" id="IPR011009">
    <property type="entry name" value="Kinase-like_dom_sf"/>
</dbReference>
<name>A0A9N9PUH8_9HELO</name>
<organism evidence="2 3">
    <name type="scientific">Hymenoscyphus fraxineus</name>
    <dbReference type="NCBI Taxonomy" id="746836"/>
    <lineage>
        <taxon>Eukaryota</taxon>
        <taxon>Fungi</taxon>
        <taxon>Dikarya</taxon>
        <taxon>Ascomycota</taxon>
        <taxon>Pezizomycotina</taxon>
        <taxon>Leotiomycetes</taxon>
        <taxon>Helotiales</taxon>
        <taxon>Helotiaceae</taxon>
        <taxon>Hymenoscyphus</taxon>
    </lineage>
</organism>
<keyword evidence="3" id="KW-1185">Reference proteome</keyword>
<sequence length="434" mass="48344">MAAPTSNHANYQARLNFVEDQLQKQFNLKGKTEITPIQYDPTTPFKYNNFVYRINSTEAILVDVSNARQPGCVPIPHGTRELIFRLANPDGVQRMSPATRIENEVAIIALASAALKHMHPRIVPSVYGWGSAALKLSPGWIIQELMPGTPVDESFDDMSLEQKRSILGQMGRILKSLQDYKLPASITGYGGVTFDEAGGKISAAMTSVGAGPWDSYEASFEGRLRVALSKADENPYIKGWRANGLRERLDVFVERGVPALFKALGSISKDDRVIIHADFSANNLLFDATTGRITALIDYDFACISHPSYEFLRSFDGTGGQFRGWIGDETTEDLFLREAKLRGFPVPLPPTTKHGIQWEVVAAWEEELEKLGVKRPKSMPGMEKVADVDTILRSILPWRVSNSDALRLQSEAVIMRCRNDNEKQLVRLLSRLGY</sequence>
<dbReference type="PANTHER" id="PTHR21310:SF15">
    <property type="entry name" value="AMINOGLYCOSIDE PHOSPHOTRANSFERASE DOMAIN-CONTAINING PROTEIN"/>
    <property type="match status" value="1"/>
</dbReference>
<dbReference type="Pfam" id="PF01636">
    <property type="entry name" value="APH"/>
    <property type="match status" value="1"/>
</dbReference>
<gene>
    <name evidence="2" type="ORF">HYFRA_00012796</name>
</gene>
<evidence type="ECO:0000313" key="3">
    <source>
        <dbReference type="Proteomes" id="UP000696280"/>
    </source>
</evidence>
<dbReference type="InterPro" id="IPR002575">
    <property type="entry name" value="Aminoglycoside_PTrfase"/>
</dbReference>
<dbReference type="InterPro" id="IPR051678">
    <property type="entry name" value="AGP_Transferase"/>
</dbReference>
<feature type="domain" description="Aminoglycoside phosphotransferase" evidence="1">
    <location>
        <begin position="79"/>
        <end position="316"/>
    </location>
</feature>
<reference evidence="2" key="1">
    <citation type="submission" date="2021-07" db="EMBL/GenBank/DDBJ databases">
        <authorList>
            <person name="Durling M."/>
        </authorList>
    </citation>
    <scope>NUCLEOTIDE SEQUENCE</scope>
</reference>
<dbReference type="PANTHER" id="PTHR21310">
    <property type="entry name" value="AMINOGLYCOSIDE PHOSPHOTRANSFERASE-RELATED-RELATED"/>
    <property type="match status" value="1"/>
</dbReference>
<accession>A0A9N9PUH8</accession>
<evidence type="ECO:0000313" key="2">
    <source>
        <dbReference type="EMBL" id="CAG8960276.1"/>
    </source>
</evidence>
<comment type="caution">
    <text evidence="2">The sequence shown here is derived from an EMBL/GenBank/DDBJ whole genome shotgun (WGS) entry which is preliminary data.</text>
</comment>
<dbReference type="EMBL" id="CAJVRL010000097">
    <property type="protein sequence ID" value="CAG8960276.1"/>
    <property type="molecule type" value="Genomic_DNA"/>
</dbReference>
<evidence type="ECO:0000259" key="1">
    <source>
        <dbReference type="Pfam" id="PF01636"/>
    </source>
</evidence>
<dbReference type="OrthoDB" id="2831558at2759"/>
<dbReference type="SUPFAM" id="SSF56112">
    <property type="entry name" value="Protein kinase-like (PK-like)"/>
    <property type="match status" value="1"/>
</dbReference>
<dbReference type="AlphaFoldDB" id="A0A9N9PUH8"/>